<dbReference type="GO" id="GO:0006952">
    <property type="term" value="P:defense response"/>
    <property type="evidence" value="ECO:0007669"/>
    <property type="project" value="InterPro"/>
</dbReference>
<accession>A0A803QAD4</accession>
<feature type="domain" description="TIR" evidence="4">
    <location>
        <begin position="15"/>
        <end position="179"/>
    </location>
</feature>
<dbReference type="SMART" id="SM00255">
    <property type="entry name" value="TIR"/>
    <property type="match status" value="1"/>
</dbReference>
<sequence>MADYIQSPAISYSQKKYDVFISFRGEDTRANFTSHLHEKLKKEGIETYIDDKLERGEEISNALSEAIKDSKISIVVFSKDYASSSWCLDELVHILQCVERKTQIVGPVFYHVDPSDVRKQIGSYAEAFKKHEDRHNDTTIRRWREALTKAANHSGWDVSKSSNEAVVVSGIFNFVRKELRSKSSSHHYSKQDIFGIDNSIADLHKLLSNYARIGICGMGGLGKTTLAQIVFNQSCHQYDSHYFFRNVREEFQKHGTNLKEEFFRQLSNEKDLQYGHLDSLKERLSHKKFLIVLDDVDDLDQYNCLLEDSHSWLNSESKLIITSRNHQVLRNIIGNDERMIYNLKRLKKKIALELFCLHAFKRKSPEESEKELSLKFVNYAQGLPLALKVLGSHLFSKNKDLWESLLNKIIVDPDQNVTSKLKISFDGLDSKQQSIFLDIACFFRGYPKYLVRDILDDCGDFNIAIEVLIDRVLPQLKEYFMLIVIVMS</sequence>
<dbReference type="InterPro" id="IPR035897">
    <property type="entry name" value="Toll_tir_struct_dom_sf"/>
</dbReference>
<dbReference type="AlphaFoldDB" id="A0A803QAD4"/>
<dbReference type="InterPro" id="IPR044974">
    <property type="entry name" value="Disease_R_plants"/>
</dbReference>
<keyword evidence="2" id="KW-0677">Repeat</keyword>
<dbReference type="InterPro" id="IPR000157">
    <property type="entry name" value="TIR_dom"/>
</dbReference>
<proteinExistence type="predicted"/>
<keyword evidence="3" id="KW-0520">NAD</keyword>
<dbReference type="Pfam" id="PF00931">
    <property type="entry name" value="NB-ARC"/>
    <property type="match status" value="1"/>
</dbReference>
<dbReference type="Pfam" id="PF23282">
    <property type="entry name" value="WHD_ROQ1"/>
    <property type="match status" value="1"/>
</dbReference>
<dbReference type="EMBL" id="UZAU01000717">
    <property type="status" value="NOT_ANNOTATED_CDS"/>
    <property type="molecule type" value="Genomic_DNA"/>
</dbReference>
<evidence type="ECO:0000313" key="5">
    <source>
        <dbReference type="EnsemblPlants" id="cds.evm.model.08.1970"/>
    </source>
</evidence>
<protein>
    <recommendedName>
        <fullName evidence="4">TIR domain-containing protein</fullName>
    </recommendedName>
</protein>
<dbReference type="Pfam" id="PF01582">
    <property type="entry name" value="TIR"/>
    <property type="match status" value="1"/>
</dbReference>
<keyword evidence="1" id="KW-0433">Leucine-rich repeat</keyword>
<evidence type="ECO:0000256" key="2">
    <source>
        <dbReference type="ARBA" id="ARBA00022737"/>
    </source>
</evidence>
<evidence type="ECO:0000259" key="4">
    <source>
        <dbReference type="PROSITE" id="PS50104"/>
    </source>
</evidence>
<dbReference type="FunFam" id="3.40.50.10140:FF:000007">
    <property type="entry name" value="Disease resistance protein (TIR-NBS-LRR class)"/>
    <property type="match status" value="1"/>
</dbReference>
<dbReference type="PANTHER" id="PTHR11017:SF385">
    <property type="entry name" value="DISEASE RESISTANCE PROTEIN (TIR-NBS-LRR CLASS)-RELATED"/>
    <property type="match status" value="1"/>
</dbReference>
<dbReference type="InterPro" id="IPR058192">
    <property type="entry name" value="WHD_ROQ1-like"/>
</dbReference>
<dbReference type="EnsemblPlants" id="evm.model.08.1970">
    <property type="protein sequence ID" value="cds.evm.model.08.1970"/>
    <property type="gene ID" value="evm.TU.08.1970"/>
</dbReference>
<dbReference type="Gene3D" id="1.10.8.430">
    <property type="entry name" value="Helical domain of apoptotic protease-activating factors"/>
    <property type="match status" value="1"/>
</dbReference>
<dbReference type="Gene3D" id="3.40.50.300">
    <property type="entry name" value="P-loop containing nucleotide triphosphate hydrolases"/>
    <property type="match status" value="1"/>
</dbReference>
<dbReference type="PANTHER" id="PTHR11017">
    <property type="entry name" value="LEUCINE-RICH REPEAT-CONTAINING PROTEIN"/>
    <property type="match status" value="1"/>
</dbReference>
<dbReference type="Gramene" id="evm.model.08.1970">
    <property type="protein sequence ID" value="cds.evm.model.08.1970"/>
    <property type="gene ID" value="evm.TU.08.1970"/>
</dbReference>
<reference evidence="5" key="2">
    <citation type="submission" date="2021-03" db="UniProtKB">
        <authorList>
            <consortium name="EnsemblPlants"/>
        </authorList>
    </citation>
    <scope>IDENTIFICATION</scope>
</reference>
<dbReference type="GO" id="GO:0043531">
    <property type="term" value="F:ADP binding"/>
    <property type="evidence" value="ECO:0007669"/>
    <property type="project" value="InterPro"/>
</dbReference>
<dbReference type="Proteomes" id="UP000596661">
    <property type="component" value="Chromosome 8"/>
</dbReference>
<dbReference type="OMA" id="WDNESAM"/>
<dbReference type="SUPFAM" id="SSF52540">
    <property type="entry name" value="P-loop containing nucleoside triphosphate hydrolases"/>
    <property type="match status" value="1"/>
</dbReference>
<dbReference type="InterPro" id="IPR002182">
    <property type="entry name" value="NB-ARC"/>
</dbReference>
<evidence type="ECO:0000256" key="3">
    <source>
        <dbReference type="ARBA" id="ARBA00023027"/>
    </source>
</evidence>
<name>A0A803QAD4_CANSA</name>
<evidence type="ECO:0000313" key="6">
    <source>
        <dbReference type="Proteomes" id="UP000596661"/>
    </source>
</evidence>
<dbReference type="PRINTS" id="PR00364">
    <property type="entry name" value="DISEASERSIST"/>
</dbReference>
<organism evidence="5 6">
    <name type="scientific">Cannabis sativa</name>
    <name type="common">Hemp</name>
    <name type="synonym">Marijuana</name>
    <dbReference type="NCBI Taxonomy" id="3483"/>
    <lineage>
        <taxon>Eukaryota</taxon>
        <taxon>Viridiplantae</taxon>
        <taxon>Streptophyta</taxon>
        <taxon>Embryophyta</taxon>
        <taxon>Tracheophyta</taxon>
        <taxon>Spermatophyta</taxon>
        <taxon>Magnoliopsida</taxon>
        <taxon>eudicotyledons</taxon>
        <taxon>Gunneridae</taxon>
        <taxon>Pentapetalae</taxon>
        <taxon>rosids</taxon>
        <taxon>fabids</taxon>
        <taxon>Rosales</taxon>
        <taxon>Cannabaceae</taxon>
        <taxon>Cannabis</taxon>
    </lineage>
</organism>
<dbReference type="Gene3D" id="3.40.50.10140">
    <property type="entry name" value="Toll/interleukin-1 receptor homology (TIR) domain"/>
    <property type="match status" value="1"/>
</dbReference>
<dbReference type="GO" id="GO:0007165">
    <property type="term" value="P:signal transduction"/>
    <property type="evidence" value="ECO:0007669"/>
    <property type="project" value="InterPro"/>
</dbReference>
<dbReference type="InterPro" id="IPR042197">
    <property type="entry name" value="Apaf_helical"/>
</dbReference>
<dbReference type="SUPFAM" id="SSF52200">
    <property type="entry name" value="Toll/Interleukin receptor TIR domain"/>
    <property type="match status" value="1"/>
</dbReference>
<keyword evidence="6" id="KW-1185">Reference proteome</keyword>
<reference evidence="5" key="1">
    <citation type="submission" date="2018-11" db="EMBL/GenBank/DDBJ databases">
        <authorList>
            <person name="Grassa J C."/>
        </authorList>
    </citation>
    <scope>NUCLEOTIDE SEQUENCE [LARGE SCALE GENOMIC DNA]</scope>
</reference>
<dbReference type="InterPro" id="IPR027417">
    <property type="entry name" value="P-loop_NTPase"/>
</dbReference>
<dbReference type="PROSITE" id="PS50104">
    <property type="entry name" value="TIR"/>
    <property type="match status" value="1"/>
</dbReference>
<evidence type="ECO:0000256" key="1">
    <source>
        <dbReference type="ARBA" id="ARBA00022614"/>
    </source>
</evidence>